<comment type="caution">
    <text evidence="2">The sequence shown here is derived from an EMBL/GenBank/DDBJ whole genome shotgun (WGS) entry which is preliminary data.</text>
</comment>
<feature type="compositionally biased region" description="Basic and acidic residues" evidence="1">
    <location>
        <begin position="169"/>
        <end position="179"/>
    </location>
</feature>
<evidence type="ECO:0000256" key="1">
    <source>
        <dbReference type="SAM" id="MobiDB-lite"/>
    </source>
</evidence>
<gene>
    <name evidence="2" type="ORF">ADUPG1_007668</name>
</gene>
<organism evidence="2 3">
    <name type="scientific">Aduncisulcus paluster</name>
    <dbReference type="NCBI Taxonomy" id="2918883"/>
    <lineage>
        <taxon>Eukaryota</taxon>
        <taxon>Metamonada</taxon>
        <taxon>Carpediemonas-like organisms</taxon>
        <taxon>Aduncisulcus</taxon>
    </lineage>
</organism>
<feature type="region of interest" description="Disordered" evidence="1">
    <location>
        <begin position="169"/>
        <end position="200"/>
    </location>
</feature>
<evidence type="ECO:0000313" key="2">
    <source>
        <dbReference type="EMBL" id="GKT34294.1"/>
    </source>
</evidence>
<feature type="compositionally biased region" description="Basic and acidic residues" evidence="1">
    <location>
        <begin position="189"/>
        <end position="199"/>
    </location>
</feature>
<name>A0ABQ5KP60_9EUKA</name>
<proteinExistence type="predicted"/>
<dbReference type="EMBL" id="BQXS01010791">
    <property type="protein sequence ID" value="GKT34294.1"/>
    <property type="molecule type" value="Genomic_DNA"/>
</dbReference>
<protein>
    <recommendedName>
        <fullName evidence="4">PIH1 N-terminal domain-containing protein</fullName>
    </recommendedName>
</protein>
<sequence>MPIKPQYSIKERSSFQSLDHTVHRGSSDIVGNPSYDDIIRRPDFLVITLSIPYVKDYSKIDADLQKRLLLFKYLNIYSIVIKLPYPVIEDSVEYSQDLRKKQITFTVKVEPSKDRGPKKRDISVLPESELLDEKGEQKVFSTDVLTGKGFIKEIDDVVIEQKDDAVRSAHAYDPDKIEKEDEEDEDEKKEEIHDDKKEEEIEQFQWPTEGASIFLPTSIGVLPFQNSKLLQF</sequence>
<keyword evidence="3" id="KW-1185">Reference proteome</keyword>
<dbReference type="Proteomes" id="UP001057375">
    <property type="component" value="Unassembled WGS sequence"/>
</dbReference>
<reference evidence="2" key="1">
    <citation type="submission" date="2022-03" db="EMBL/GenBank/DDBJ databases">
        <title>Draft genome sequence of Aduncisulcus paluster, a free-living microaerophilic Fornicata.</title>
        <authorList>
            <person name="Yuyama I."/>
            <person name="Kume K."/>
            <person name="Tamura T."/>
            <person name="Inagaki Y."/>
            <person name="Hashimoto T."/>
        </authorList>
    </citation>
    <scope>NUCLEOTIDE SEQUENCE</scope>
    <source>
        <strain evidence="2">NY0171</strain>
    </source>
</reference>
<evidence type="ECO:0000313" key="3">
    <source>
        <dbReference type="Proteomes" id="UP001057375"/>
    </source>
</evidence>
<accession>A0ABQ5KP60</accession>
<evidence type="ECO:0008006" key="4">
    <source>
        <dbReference type="Google" id="ProtNLM"/>
    </source>
</evidence>